<sequence>MPTNGPYGEICTNKNSSVTFREENRRYRQDGLVFMSPEWLRVYPTLRNISESTNHHFKNDNAAVGSRSRRLVRGFIAHWAMATLGLVASNIANINAYLDRVKSGKPVCGPEPDPTLDNRPEKKDKPFKGRYVFGDVAPGAPPLAA</sequence>
<dbReference type="RefSeq" id="WP_239180024.1">
    <property type="nucleotide sequence ID" value="NZ_JAKRDF010000005.1"/>
</dbReference>
<evidence type="ECO:0008006" key="4">
    <source>
        <dbReference type="Google" id="ProtNLM"/>
    </source>
</evidence>
<accession>A0ABS9PTM7</accession>
<feature type="region of interest" description="Disordered" evidence="1">
    <location>
        <begin position="103"/>
        <end position="145"/>
    </location>
</feature>
<reference evidence="2 3" key="1">
    <citation type="submission" date="2022-02" db="EMBL/GenBank/DDBJ databases">
        <title>Uncovering new skin microbiome diversity through culturing and metagenomics.</title>
        <authorList>
            <person name="Conlan S."/>
            <person name="Deming C."/>
            <person name="Nisc Comparative Sequencing Program N."/>
            <person name="Segre J.A."/>
        </authorList>
    </citation>
    <scope>NUCLEOTIDE SEQUENCE [LARGE SCALE GENOMIC DNA]</scope>
    <source>
        <strain evidence="2 3">ACRQV</strain>
    </source>
</reference>
<organism evidence="2 3">
    <name type="scientific">Corynebacterium singulare</name>
    <dbReference type="NCBI Taxonomy" id="161899"/>
    <lineage>
        <taxon>Bacteria</taxon>
        <taxon>Bacillati</taxon>
        <taxon>Actinomycetota</taxon>
        <taxon>Actinomycetes</taxon>
        <taxon>Mycobacteriales</taxon>
        <taxon>Corynebacteriaceae</taxon>
        <taxon>Corynebacterium</taxon>
    </lineage>
</organism>
<keyword evidence="3" id="KW-1185">Reference proteome</keyword>
<feature type="compositionally biased region" description="Basic and acidic residues" evidence="1">
    <location>
        <begin position="116"/>
        <end position="127"/>
    </location>
</feature>
<dbReference type="EMBL" id="JAKRDF010000005">
    <property type="protein sequence ID" value="MCG7276072.1"/>
    <property type="molecule type" value="Genomic_DNA"/>
</dbReference>
<evidence type="ECO:0000256" key="1">
    <source>
        <dbReference type="SAM" id="MobiDB-lite"/>
    </source>
</evidence>
<comment type="caution">
    <text evidence="2">The sequence shown here is derived from an EMBL/GenBank/DDBJ whole genome shotgun (WGS) entry which is preliminary data.</text>
</comment>
<dbReference type="Proteomes" id="UP001521911">
    <property type="component" value="Unassembled WGS sequence"/>
</dbReference>
<gene>
    <name evidence="2" type="ORF">MHK08_06265</name>
</gene>
<proteinExistence type="predicted"/>
<name>A0ABS9PTM7_9CORY</name>
<protein>
    <recommendedName>
        <fullName evidence="4">Transposase DDE domain-containing protein</fullName>
    </recommendedName>
</protein>
<evidence type="ECO:0000313" key="2">
    <source>
        <dbReference type="EMBL" id="MCG7276072.1"/>
    </source>
</evidence>
<evidence type="ECO:0000313" key="3">
    <source>
        <dbReference type="Proteomes" id="UP001521911"/>
    </source>
</evidence>